<dbReference type="EMBL" id="JBGBPQ010000030">
    <property type="protein sequence ID" value="KAL1495911.1"/>
    <property type="molecule type" value="Genomic_DNA"/>
</dbReference>
<accession>A0AB34IB53</accession>
<dbReference type="Proteomes" id="UP001515480">
    <property type="component" value="Unassembled WGS sequence"/>
</dbReference>
<organism evidence="1 2">
    <name type="scientific">Prymnesium parvum</name>
    <name type="common">Toxic golden alga</name>
    <dbReference type="NCBI Taxonomy" id="97485"/>
    <lineage>
        <taxon>Eukaryota</taxon>
        <taxon>Haptista</taxon>
        <taxon>Haptophyta</taxon>
        <taxon>Prymnesiophyceae</taxon>
        <taxon>Prymnesiales</taxon>
        <taxon>Prymnesiaceae</taxon>
        <taxon>Prymnesium</taxon>
    </lineage>
</organism>
<reference evidence="1 2" key="1">
    <citation type="journal article" date="2024" name="Science">
        <title>Giant polyketide synthase enzymes in the biosynthesis of giant marine polyether toxins.</title>
        <authorList>
            <person name="Fallon T.R."/>
            <person name="Shende V.V."/>
            <person name="Wierzbicki I.H."/>
            <person name="Pendleton A.L."/>
            <person name="Watervoot N.F."/>
            <person name="Auber R.P."/>
            <person name="Gonzalez D.J."/>
            <person name="Wisecaver J.H."/>
            <person name="Moore B.S."/>
        </authorList>
    </citation>
    <scope>NUCLEOTIDE SEQUENCE [LARGE SCALE GENOMIC DNA]</scope>
    <source>
        <strain evidence="1 2">12B1</strain>
    </source>
</reference>
<keyword evidence="2" id="KW-1185">Reference proteome</keyword>
<sequence length="321" mass="35736">MKDLSQYELQRLETIRQNALAMQAMGLQEAIEDVRWKPKISSPSKQRKVRLDPVASRRSSRRLAGDVALDDDLGSASEAETAAVTAYRDPNDVSQLTAAELKSWCNRLREEVLQGPWRRTLTHEQDERLLHANSAWLGPFTEFTARFGGKSEGPISRQNIKSVLKQVMRLVSGAGITSDKRDGVFAEGQPITLGITAEEVDTLRAEAQLWMPQERSPADLIGRSVKGGIVEKRPSKGPIDTSNGWLLNHPLMKIRLYCEHLDEVRETSLEATMTRLMGAAAPKNKGNAPSKLIQIRVVSATAQRGPPLVTLLFSEVFREQF</sequence>
<proteinExistence type="predicted"/>
<protein>
    <submittedName>
        <fullName evidence="1">Uncharacterized protein</fullName>
    </submittedName>
</protein>
<gene>
    <name evidence="1" type="ORF">AB1Y20_014554</name>
</gene>
<name>A0AB34IB53_PRYPA</name>
<evidence type="ECO:0000313" key="2">
    <source>
        <dbReference type="Proteomes" id="UP001515480"/>
    </source>
</evidence>
<dbReference type="AlphaFoldDB" id="A0AB34IB53"/>
<evidence type="ECO:0000313" key="1">
    <source>
        <dbReference type="EMBL" id="KAL1495911.1"/>
    </source>
</evidence>
<comment type="caution">
    <text evidence="1">The sequence shown here is derived from an EMBL/GenBank/DDBJ whole genome shotgun (WGS) entry which is preliminary data.</text>
</comment>